<keyword evidence="2 5" id="KW-0238">DNA-binding</keyword>
<dbReference type="RefSeq" id="WP_307426347.1">
    <property type="nucleotide sequence ID" value="NZ_JAUSVK010000001.1"/>
</dbReference>
<dbReference type="Gene3D" id="3.30.450.80">
    <property type="entry name" value="Transcription factor LuxR-like, autoinducer-binding domain"/>
    <property type="match status" value="1"/>
</dbReference>
<sequence>MDAPTGHIDILYCIFFFDLPLRQTIPTRSRSLPKLARKGTLLYHLVSDCVKDRPMKALDRIYYDIVDELDHVPTSAGVRNLLNCVTERYGLRTAAYFAINIPDIATEEPYLAVTYSNDWIEHYKQENFVRIDPVLTEGFSSILPIDWRKFDIKAPKLRTFFGQAAEFGLGRQGLTFPIRGRHGERALFTITSDAQDGEWDKTLRTFMRDFQVLAYHIHNAILRTEAVKEEEIHLSPREIECLKWVARGKTVSETATILSLSDRTVRFYLDIARNKLNATNVTHAVAKALNMSIFFGSR</sequence>
<evidence type="ECO:0000313" key="6">
    <source>
        <dbReference type="Proteomes" id="UP001237448"/>
    </source>
</evidence>
<evidence type="ECO:0000259" key="4">
    <source>
        <dbReference type="PROSITE" id="PS50043"/>
    </source>
</evidence>
<dbReference type="SUPFAM" id="SSF75516">
    <property type="entry name" value="Pheromone-binding domain of LuxR-like quorum-sensing transcription factors"/>
    <property type="match status" value="1"/>
</dbReference>
<dbReference type="Gene3D" id="1.10.10.10">
    <property type="entry name" value="Winged helix-like DNA-binding domain superfamily/Winged helix DNA-binding domain"/>
    <property type="match status" value="1"/>
</dbReference>
<evidence type="ECO:0000313" key="5">
    <source>
        <dbReference type="EMBL" id="MDQ0392454.1"/>
    </source>
</evidence>
<reference evidence="5 6" key="1">
    <citation type="submission" date="2023-07" db="EMBL/GenBank/DDBJ databases">
        <title>Genomic Encyclopedia of Type Strains, Phase IV (KMG-IV): sequencing the most valuable type-strain genomes for metagenomic binning, comparative biology and taxonomic classification.</title>
        <authorList>
            <person name="Goeker M."/>
        </authorList>
    </citation>
    <scope>NUCLEOTIDE SEQUENCE [LARGE SCALE GENOMIC DNA]</scope>
    <source>
        <strain evidence="5 6">DSM 5896</strain>
    </source>
</reference>
<dbReference type="Pfam" id="PF00196">
    <property type="entry name" value="GerE"/>
    <property type="match status" value="1"/>
</dbReference>
<keyword evidence="1" id="KW-0805">Transcription regulation</keyword>
<dbReference type="Pfam" id="PF03472">
    <property type="entry name" value="Autoind_bind"/>
    <property type="match status" value="1"/>
</dbReference>
<keyword evidence="6" id="KW-1185">Reference proteome</keyword>
<dbReference type="SUPFAM" id="SSF46894">
    <property type="entry name" value="C-terminal effector domain of the bipartite response regulators"/>
    <property type="match status" value="1"/>
</dbReference>
<dbReference type="InterPro" id="IPR005143">
    <property type="entry name" value="TF_LuxR_autoind-bd_dom"/>
</dbReference>
<dbReference type="InterPro" id="IPR036693">
    <property type="entry name" value="TF_LuxR_autoind-bd_dom_sf"/>
</dbReference>
<dbReference type="SMART" id="SM00421">
    <property type="entry name" value="HTH_LUXR"/>
    <property type="match status" value="1"/>
</dbReference>
<feature type="domain" description="HTH luxR-type" evidence="4">
    <location>
        <begin position="227"/>
        <end position="292"/>
    </location>
</feature>
<accession>A0ABU0FCW4</accession>
<dbReference type="CDD" id="cd06170">
    <property type="entry name" value="LuxR_C_like"/>
    <property type="match status" value="1"/>
</dbReference>
<evidence type="ECO:0000256" key="3">
    <source>
        <dbReference type="ARBA" id="ARBA00023163"/>
    </source>
</evidence>
<gene>
    <name evidence="5" type="ORF">J3R73_002246</name>
</gene>
<dbReference type="PRINTS" id="PR00038">
    <property type="entry name" value="HTHLUXR"/>
</dbReference>
<dbReference type="Proteomes" id="UP001237448">
    <property type="component" value="Unassembled WGS sequence"/>
</dbReference>
<dbReference type="PANTHER" id="PTHR44688:SF16">
    <property type="entry name" value="DNA-BINDING TRANSCRIPTIONAL ACTIVATOR DEVR_DOSR"/>
    <property type="match status" value="1"/>
</dbReference>
<dbReference type="PANTHER" id="PTHR44688">
    <property type="entry name" value="DNA-BINDING TRANSCRIPTIONAL ACTIVATOR DEVR_DOSR"/>
    <property type="match status" value="1"/>
</dbReference>
<dbReference type="PROSITE" id="PS50043">
    <property type="entry name" value="HTH_LUXR_2"/>
    <property type="match status" value="1"/>
</dbReference>
<keyword evidence="3" id="KW-0804">Transcription</keyword>
<evidence type="ECO:0000256" key="1">
    <source>
        <dbReference type="ARBA" id="ARBA00023015"/>
    </source>
</evidence>
<name>A0ABU0FCW4_9HYPH</name>
<dbReference type="InterPro" id="IPR000792">
    <property type="entry name" value="Tscrpt_reg_LuxR_C"/>
</dbReference>
<dbReference type="InterPro" id="IPR016032">
    <property type="entry name" value="Sig_transdc_resp-reg_C-effctor"/>
</dbReference>
<dbReference type="GO" id="GO:0003677">
    <property type="term" value="F:DNA binding"/>
    <property type="evidence" value="ECO:0007669"/>
    <property type="project" value="UniProtKB-KW"/>
</dbReference>
<dbReference type="EMBL" id="JAUSVK010000001">
    <property type="protein sequence ID" value="MDQ0392454.1"/>
    <property type="molecule type" value="Genomic_DNA"/>
</dbReference>
<proteinExistence type="predicted"/>
<dbReference type="InterPro" id="IPR036388">
    <property type="entry name" value="WH-like_DNA-bd_sf"/>
</dbReference>
<evidence type="ECO:0000256" key="2">
    <source>
        <dbReference type="ARBA" id="ARBA00023125"/>
    </source>
</evidence>
<comment type="caution">
    <text evidence="5">The sequence shown here is derived from an EMBL/GenBank/DDBJ whole genome shotgun (WGS) entry which is preliminary data.</text>
</comment>
<organism evidence="5 6">
    <name type="scientific">Labrys monachus</name>
    <dbReference type="NCBI Taxonomy" id="217067"/>
    <lineage>
        <taxon>Bacteria</taxon>
        <taxon>Pseudomonadati</taxon>
        <taxon>Pseudomonadota</taxon>
        <taxon>Alphaproteobacteria</taxon>
        <taxon>Hyphomicrobiales</taxon>
        <taxon>Xanthobacteraceae</taxon>
        <taxon>Labrys</taxon>
    </lineage>
</organism>
<protein>
    <submittedName>
        <fullName evidence="5">DNA-binding CsgD family transcriptional regulator</fullName>
    </submittedName>
</protein>